<feature type="non-terminal residue" evidence="2">
    <location>
        <position position="1"/>
    </location>
</feature>
<sequence>RALSPTITHSIQHSISPMPIQYERTPPPPPQQPQQQQQQQHYIRSHRSRLIHPTRGHQDVSVGPMGGRQSRKGT</sequence>
<gene>
    <name evidence="2" type="ORF">UJA718_LOCUS50493</name>
</gene>
<name>A0A822BGT5_9BILA</name>
<proteinExistence type="predicted"/>
<accession>A0A822BGT5</accession>
<evidence type="ECO:0000313" key="3">
    <source>
        <dbReference type="Proteomes" id="UP000663873"/>
    </source>
</evidence>
<protein>
    <submittedName>
        <fullName evidence="2">Uncharacterized protein</fullName>
    </submittedName>
</protein>
<dbReference type="Proteomes" id="UP000663873">
    <property type="component" value="Unassembled WGS sequence"/>
</dbReference>
<reference evidence="2" key="1">
    <citation type="submission" date="2021-02" db="EMBL/GenBank/DDBJ databases">
        <authorList>
            <person name="Nowell W R."/>
        </authorList>
    </citation>
    <scope>NUCLEOTIDE SEQUENCE</scope>
</reference>
<feature type="compositionally biased region" description="Basic residues" evidence="1">
    <location>
        <begin position="43"/>
        <end position="55"/>
    </location>
</feature>
<evidence type="ECO:0000256" key="1">
    <source>
        <dbReference type="SAM" id="MobiDB-lite"/>
    </source>
</evidence>
<evidence type="ECO:0000313" key="2">
    <source>
        <dbReference type="EMBL" id="CAF5008369.1"/>
    </source>
</evidence>
<dbReference type="AlphaFoldDB" id="A0A822BGT5"/>
<organism evidence="2 3">
    <name type="scientific">Rotaria socialis</name>
    <dbReference type="NCBI Taxonomy" id="392032"/>
    <lineage>
        <taxon>Eukaryota</taxon>
        <taxon>Metazoa</taxon>
        <taxon>Spiralia</taxon>
        <taxon>Gnathifera</taxon>
        <taxon>Rotifera</taxon>
        <taxon>Eurotatoria</taxon>
        <taxon>Bdelloidea</taxon>
        <taxon>Philodinida</taxon>
        <taxon>Philodinidae</taxon>
        <taxon>Rotaria</taxon>
    </lineage>
</organism>
<feature type="region of interest" description="Disordered" evidence="1">
    <location>
        <begin position="1"/>
        <end position="74"/>
    </location>
</feature>
<feature type="compositionally biased region" description="Polar residues" evidence="1">
    <location>
        <begin position="1"/>
        <end position="15"/>
    </location>
</feature>
<keyword evidence="3" id="KW-1185">Reference proteome</keyword>
<dbReference type="EMBL" id="CAJOBP010113557">
    <property type="protein sequence ID" value="CAF5008369.1"/>
    <property type="molecule type" value="Genomic_DNA"/>
</dbReference>
<feature type="non-terminal residue" evidence="2">
    <location>
        <position position="74"/>
    </location>
</feature>
<comment type="caution">
    <text evidence="2">The sequence shown here is derived from an EMBL/GenBank/DDBJ whole genome shotgun (WGS) entry which is preliminary data.</text>
</comment>